<dbReference type="Proteomes" id="UP000777265">
    <property type="component" value="Unassembled WGS sequence"/>
</dbReference>
<reference evidence="3" key="1">
    <citation type="journal article" date="2020" name="Biotechnol. Biofuels">
        <title>New insights from the biogas microbiome by comprehensive genome-resolved metagenomics of nearly 1600 species originating from multiple anaerobic digesters.</title>
        <authorList>
            <person name="Campanaro S."/>
            <person name="Treu L."/>
            <person name="Rodriguez-R L.M."/>
            <person name="Kovalovszki A."/>
            <person name="Ziels R.M."/>
            <person name="Maus I."/>
            <person name="Zhu X."/>
            <person name="Kougias P.G."/>
            <person name="Basile A."/>
            <person name="Luo G."/>
            <person name="Schluter A."/>
            <person name="Konstantinidis K.T."/>
            <person name="Angelidaki I."/>
        </authorList>
    </citation>
    <scope>NUCLEOTIDE SEQUENCE</scope>
    <source>
        <strain evidence="3">AS06rmzACSIP_7</strain>
    </source>
</reference>
<protein>
    <submittedName>
        <fullName evidence="3">P-type conjugative transfer protein TrbJ</fullName>
    </submittedName>
</protein>
<evidence type="ECO:0000256" key="2">
    <source>
        <dbReference type="SAM" id="SignalP"/>
    </source>
</evidence>
<dbReference type="AlphaFoldDB" id="A0A971S226"/>
<organism evidence="3 4">
    <name type="scientific">Syntrophorhabdus aromaticivorans</name>
    <dbReference type="NCBI Taxonomy" id="328301"/>
    <lineage>
        <taxon>Bacteria</taxon>
        <taxon>Pseudomonadati</taxon>
        <taxon>Thermodesulfobacteriota</taxon>
        <taxon>Syntrophorhabdia</taxon>
        <taxon>Syntrophorhabdales</taxon>
        <taxon>Syntrophorhabdaceae</taxon>
        <taxon>Syntrophorhabdus</taxon>
    </lineage>
</organism>
<feature type="chain" id="PRO_5037179359" evidence="2">
    <location>
        <begin position="29"/>
        <end position="260"/>
    </location>
</feature>
<sequence length="260" mass="28239">MKKIQRKHLLLAVGLLSAMFLCSSPCWAFLGFGDIVFDPSVFMQTVMTYAKEVQTAMNTAKQIENQLQSLQNQARNLSSMNPATAQSTMSRIQTALSQLANVRNDMRGITMDYTKLQGAYDGVYKNFAGYNGMSGKQYANQAQQILNQSNNSAYDAMRAQGLTAQIDKDAANLTSLMQASQSASGALAATQAGNQLSGMTVQQLMRLQEVIAASNRAQSSYFAAEAQKKAMSDADSARFFKTTIQRPLQGSGNGPGTKEY</sequence>
<dbReference type="EMBL" id="JAAYEE010000315">
    <property type="protein sequence ID" value="NLW36873.1"/>
    <property type="molecule type" value="Genomic_DNA"/>
</dbReference>
<reference evidence="3" key="2">
    <citation type="submission" date="2020-01" db="EMBL/GenBank/DDBJ databases">
        <authorList>
            <person name="Campanaro S."/>
        </authorList>
    </citation>
    <scope>NUCLEOTIDE SEQUENCE</scope>
    <source>
        <strain evidence="3">AS06rmzACSIP_7</strain>
    </source>
</reference>
<dbReference type="SUPFAM" id="SSF101082">
    <property type="entry name" value="Typo IV secretion system protein TraC"/>
    <property type="match status" value="1"/>
</dbReference>
<gene>
    <name evidence="3" type="primary">trbJ</name>
    <name evidence="3" type="ORF">GXY80_15555</name>
</gene>
<comment type="caution">
    <text evidence="3">The sequence shown here is derived from an EMBL/GenBank/DDBJ whole genome shotgun (WGS) entry which is preliminary data.</text>
</comment>
<name>A0A971S226_9BACT</name>
<evidence type="ECO:0000313" key="3">
    <source>
        <dbReference type="EMBL" id="NLW36873.1"/>
    </source>
</evidence>
<dbReference type="NCBIfam" id="TIGR02780">
    <property type="entry name" value="TrbJ_Ti"/>
    <property type="match status" value="1"/>
</dbReference>
<proteinExistence type="predicted"/>
<feature type="coiled-coil region" evidence="1">
    <location>
        <begin position="46"/>
        <end position="80"/>
    </location>
</feature>
<keyword evidence="2" id="KW-0732">Signal</keyword>
<dbReference type="InterPro" id="IPR014147">
    <property type="entry name" value="T4SS_TrbJ"/>
</dbReference>
<accession>A0A971S226</accession>
<evidence type="ECO:0000313" key="4">
    <source>
        <dbReference type="Proteomes" id="UP000777265"/>
    </source>
</evidence>
<evidence type="ECO:0000256" key="1">
    <source>
        <dbReference type="SAM" id="Coils"/>
    </source>
</evidence>
<feature type="signal peptide" evidence="2">
    <location>
        <begin position="1"/>
        <end position="28"/>
    </location>
</feature>
<keyword evidence="1" id="KW-0175">Coiled coil</keyword>